<name>X0XA45_9ZZZZ</name>
<dbReference type="EMBL" id="BARS01044817">
    <property type="protein sequence ID" value="GAG40054.1"/>
    <property type="molecule type" value="Genomic_DNA"/>
</dbReference>
<dbReference type="InterPro" id="IPR036655">
    <property type="entry name" value="MtmB_sf"/>
</dbReference>
<feature type="compositionally biased region" description="Basic and acidic residues" evidence="1">
    <location>
        <begin position="1"/>
        <end position="26"/>
    </location>
</feature>
<proteinExistence type="predicted"/>
<comment type="caution">
    <text evidence="2">The sequence shown here is derived from an EMBL/GenBank/DDBJ whole genome shotgun (WGS) entry which is preliminary data.</text>
</comment>
<feature type="region of interest" description="Disordered" evidence="1">
    <location>
        <begin position="1"/>
        <end position="28"/>
    </location>
</feature>
<evidence type="ECO:0000256" key="1">
    <source>
        <dbReference type="SAM" id="MobiDB-lite"/>
    </source>
</evidence>
<protein>
    <submittedName>
        <fullName evidence="2">Uncharacterized protein</fullName>
    </submittedName>
</protein>
<accession>X0XA45</accession>
<reference evidence="2" key="1">
    <citation type="journal article" date="2014" name="Front. Microbiol.">
        <title>High frequency of phylogenetically diverse reductive dehalogenase-homologous genes in deep subseafloor sedimentary metagenomes.</title>
        <authorList>
            <person name="Kawai M."/>
            <person name="Futagami T."/>
            <person name="Toyoda A."/>
            <person name="Takaki Y."/>
            <person name="Nishi S."/>
            <person name="Hori S."/>
            <person name="Arai W."/>
            <person name="Tsubouchi T."/>
            <person name="Morono Y."/>
            <person name="Uchiyama I."/>
            <person name="Ito T."/>
            <person name="Fujiyama A."/>
            <person name="Inagaki F."/>
            <person name="Takami H."/>
        </authorList>
    </citation>
    <scope>NUCLEOTIDE SEQUENCE</scope>
    <source>
        <strain evidence="2">Expedition CK06-06</strain>
    </source>
</reference>
<dbReference type="Pfam" id="PF05369">
    <property type="entry name" value="MtmB"/>
    <property type="match status" value="1"/>
</dbReference>
<dbReference type="Gene3D" id="3.20.20.460">
    <property type="entry name" value="Monomethylamine methyltransferase MtmB"/>
    <property type="match status" value="1"/>
</dbReference>
<organism evidence="2">
    <name type="scientific">marine sediment metagenome</name>
    <dbReference type="NCBI Taxonomy" id="412755"/>
    <lineage>
        <taxon>unclassified sequences</taxon>
        <taxon>metagenomes</taxon>
        <taxon>ecological metagenomes</taxon>
    </lineage>
</organism>
<evidence type="ECO:0000313" key="2">
    <source>
        <dbReference type="EMBL" id="GAG40054.1"/>
    </source>
</evidence>
<feature type="non-terminal residue" evidence="2">
    <location>
        <position position="249"/>
    </location>
</feature>
<dbReference type="GO" id="GO:0032259">
    <property type="term" value="P:methylation"/>
    <property type="evidence" value="ECO:0007669"/>
    <property type="project" value="InterPro"/>
</dbReference>
<dbReference type="GO" id="GO:0008168">
    <property type="term" value="F:methyltransferase activity"/>
    <property type="evidence" value="ECO:0007669"/>
    <property type="project" value="InterPro"/>
</dbReference>
<gene>
    <name evidence="2" type="ORF">S01H1_67641</name>
</gene>
<feature type="non-terminal residue" evidence="2">
    <location>
        <position position="1"/>
    </location>
</feature>
<dbReference type="SUPFAM" id="SSF75098">
    <property type="entry name" value="Monomethylamine methyltransferase MtmB"/>
    <property type="match status" value="1"/>
</dbReference>
<dbReference type="AlphaFoldDB" id="X0XA45"/>
<dbReference type="InterPro" id="IPR008031">
    <property type="entry name" value="MtmB_MeTrfase"/>
</dbReference>
<sequence>KAPESVDFGSGKDQRTFKHRTVDDKTPPFCSPNPIGTPVREALYDKVLYTYANISHADTFSGPSLISLNGETIGSGTPLEVEAAIWNVRQLDKARQEVGRPEMCSHNIIACAEKTGAITSAMKQEFGARPTDGLLNGAIAELKVDYERLRKVAFLRQSSHPIGGLYGPLMGGYAGGPEGTAIVLAAHHFLGLMAFEAHWHDSFPIHIHQVNNTSTPLLWLLALVGQALARNTHLPIMTSCFTARANSGL</sequence>